<dbReference type="InterPro" id="IPR004036">
    <property type="entry name" value="Endonuclease-III-like_CS2"/>
</dbReference>
<dbReference type="GO" id="GO:0003677">
    <property type="term" value="F:DNA binding"/>
    <property type="evidence" value="ECO:0007669"/>
    <property type="project" value="UniProtKB-UniRule"/>
</dbReference>
<dbReference type="SMART" id="SM00478">
    <property type="entry name" value="ENDO3c"/>
    <property type="match status" value="1"/>
</dbReference>
<dbReference type="GO" id="GO:0005739">
    <property type="term" value="C:mitochondrion"/>
    <property type="evidence" value="ECO:0007669"/>
    <property type="project" value="UniProtKB-SubCell"/>
</dbReference>
<evidence type="ECO:0000256" key="8">
    <source>
        <dbReference type="HAMAP-Rule" id="MF_03183"/>
    </source>
</evidence>
<feature type="compositionally biased region" description="Basic and acidic residues" evidence="9">
    <location>
        <begin position="13"/>
        <end position="25"/>
    </location>
</feature>
<dbReference type="PANTHER" id="PTHR43286">
    <property type="entry name" value="ENDONUCLEASE III-LIKE PROTEIN 1"/>
    <property type="match status" value="1"/>
</dbReference>
<dbReference type="InterPro" id="IPR019194">
    <property type="entry name" value="Tscrpt_elong_fac_Eaf_N"/>
</dbReference>
<keyword evidence="6 8" id="KW-0326">Glycosidase</keyword>
<dbReference type="Proteomes" id="UP001050691">
    <property type="component" value="Unassembled WGS sequence"/>
</dbReference>
<keyword evidence="5 8" id="KW-0456">Lyase</keyword>
<feature type="region of interest" description="Disordered" evidence="9">
    <location>
        <begin position="370"/>
        <end position="426"/>
    </location>
</feature>
<evidence type="ECO:0000256" key="5">
    <source>
        <dbReference type="ARBA" id="ARBA00023239"/>
    </source>
</evidence>
<keyword evidence="3 8" id="KW-0378">Hydrolase</keyword>
<organism evidence="11 12">
    <name type="scientific">Clathrus columnatus</name>
    <dbReference type="NCBI Taxonomy" id="1419009"/>
    <lineage>
        <taxon>Eukaryota</taxon>
        <taxon>Fungi</taxon>
        <taxon>Dikarya</taxon>
        <taxon>Basidiomycota</taxon>
        <taxon>Agaricomycotina</taxon>
        <taxon>Agaricomycetes</taxon>
        <taxon>Phallomycetidae</taxon>
        <taxon>Phallales</taxon>
        <taxon>Clathraceae</taxon>
        <taxon>Clathrus</taxon>
    </lineage>
</organism>
<keyword evidence="8" id="KW-0496">Mitochondrion</keyword>
<dbReference type="HAMAP" id="MF_03183">
    <property type="entry name" value="Endonuclease_III_Nth"/>
    <property type="match status" value="1"/>
</dbReference>
<dbReference type="Gene3D" id="1.10.1670.10">
    <property type="entry name" value="Helix-hairpin-Helix base-excision DNA repair enzymes (C-terminal)"/>
    <property type="match status" value="1"/>
</dbReference>
<comment type="subcellular location">
    <subcellularLocation>
        <location evidence="8">Nucleus</location>
    </subcellularLocation>
    <subcellularLocation>
        <location evidence="8">Mitochondrion</location>
    </subcellularLocation>
</comment>
<dbReference type="GO" id="GO:0006289">
    <property type="term" value="P:nucleotide-excision repair"/>
    <property type="evidence" value="ECO:0007669"/>
    <property type="project" value="TreeGrafter"/>
</dbReference>
<dbReference type="PROSITE" id="PS01155">
    <property type="entry name" value="ENDONUCLEASE_III_2"/>
    <property type="match status" value="1"/>
</dbReference>
<evidence type="ECO:0000256" key="6">
    <source>
        <dbReference type="ARBA" id="ARBA00023295"/>
    </source>
</evidence>
<dbReference type="SUPFAM" id="SSF48150">
    <property type="entry name" value="DNA-glycosylase"/>
    <property type="match status" value="1"/>
</dbReference>
<feature type="compositionally biased region" description="Low complexity" evidence="9">
    <location>
        <begin position="39"/>
        <end position="50"/>
    </location>
</feature>
<dbReference type="Gene3D" id="1.10.340.30">
    <property type="entry name" value="Hypothetical protein, domain 2"/>
    <property type="match status" value="1"/>
</dbReference>
<feature type="region of interest" description="Disordered" evidence="9">
    <location>
        <begin position="462"/>
        <end position="494"/>
    </location>
</feature>
<dbReference type="InterPro" id="IPR023170">
    <property type="entry name" value="HhH_base_excis_C"/>
</dbReference>
<evidence type="ECO:0000256" key="2">
    <source>
        <dbReference type="ARBA" id="ARBA00022763"/>
    </source>
</evidence>
<feature type="region of interest" description="Disordered" evidence="9">
    <location>
        <begin position="689"/>
        <end position="709"/>
    </location>
</feature>
<keyword evidence="12" id="KW-1185">Reference proteome</keyword>
<dbReference type="InterPro" id="IPR030841">
    <property type="entry name" value="NTH1"/>
</dbReference>
<feature type="compositionally biased region" description="Polar residues" evidence="9">
    <location>
        <begin position="467"/>
        <end position="482"/>
    </location>
</feature>
<dbReference type="Pfam" id="PF09816">
    <property type="entry name" value="EAF"/>
    <property type="match status" value="1"/>
</dbReference>
<proteinExistence type="inferred from homology"/>
<gene>
    <name evidence="8" type="primary">NTH1</name>
    <name evidence="11" type="ORF">Clacol_006059</name>
</gene>
<accession>A0AAV5AB05</accession>
<evidence type="ECO:0000256" key="1">
    <source>
        <dbReference type="ARBA" id="ARBA00008343"/>
    </source>
</evidence>
<feature type="compositionally biased region" description="Acidic residues" evidence="9">
    <location>
        <begin position="731"/>
        <end position="746"/>
    </location>
</feature>
<dbReference type="AlphaFoldDB" id="A0AAV5AB05"/>
<comment type="caution">
    <text evidence="11">The sequence shown here is derived from an EMBL/GenBank/DDBJ whole genome shotgun (WGS) entry which is preliminary data.</text>
</comment>
<dbReference type="EMBL" id="BPWL01000007">
    <property type="protein sequence ID" value="GJJ11821.1"/>
    <property type="molecule type" value="Genomic_DNA"/>
</dbReference>
<dbReference type="InterPro" id="IPR011257">
    <property type="entry name" value="DNA_glycosylase"/>
</dbReference>
<keyword evidence="4 8" id="KW-0234">DNA repair</keyword>
<evidence type="ECO:0000313" key="11">
    <source>
        <dbReference type="EMBL" id="GJJ11821.1"/>
    </source>
</evidence>
<comment type="caution">
    <text evidence="8">Lacks conserved residue(s) required for the propagation of feature annotation.</text>
</comment>
<dbReference type="EC" id="3.2.2.-" evidence="8"/>
<comment type="function">
    <text evidence="8">Bifunctional DNA N-glycosylase with associated apurinic/apyrimidinic (AP) lyase function that catalyzes the first step in base excision repair (BER), the primary repair pathway for the repair of oxidative DNA damage. The DNA N-glycosylase activity releases the damaged DNA base from DNA by cleaving the N-glycosidic bond, leaving an AP site. The AP lyase activity cleaves the phosphodiester bond 3' to the AP site by a beta-elimination. Primarily recognizes and repairs oxidative base damage of pyrimidines.</text>
</comment>
<evidence type="ECO:0000256" key="9">
    <source>
        <dbReference type="SAM" id="MobiDB-lite"/>
    </source>
</evidence>
<dbReference type="PANTHER" id="PTHR43286:SF1">
    <property type="entry name" value="ENDONUCLEASE III-LIKE PROTEIN 1"/>
    <property type="match status" value="1"/>
</dbReference>
<reference evidence="11" key="1">
    <citation type="submission" date="2021-10" db="EMBL/GenBank/DDBJ databases">
        <title>De novo Genome Assembly of Clathrus columnatus (Basidiomycota, Fungi) Using Illumina and Nanopore Sequence Data.</title>
        <authorList>
            <person name="Ogiso-Tanaka E."/>
            <person name="Itagaki H."/>
            <person name="Hosoya T."/>
            <person name="Hosaka K."/>
        </authorList>
    </citation>
    <scope>NUCLEOTIDE SEQUENCE</scope>
    <source>
        <strain evidence="11">MO-923</strain>
    </source>
</reference>
<comment type="catalytic activity">
    <reaction evidence="7 8">
        <text>2'-deoxyribonucleotide-(2'-deoxyribose 5'-phosphate)-2'-deoxyribonucleotide-DNA = a 3'-end 2'-deoxyribonucleotide-(2,3-dehydro-2,3-deoxyribose 5'-phosphate)-DNA + a 5'-end 5'-phospho-2'-deoxyribonucleoside-DNA + H(+)</text>
        <dbReference type="Rhea" id="RHEA:66592"/>
        <dbReference type="Rhea" id="RHEA-COMP:13180"/>
        <dbReference type="Rhea" id="RHEA-COMP:16897"/>
        <dbReference type="Rhea" id="RHEA-COMP:17067"/>
        <dbReference type="ChEBI" id="CHEBI:15378"/>
        <dbReference type="ChEBI" id="CHEBI:136412"/>
        <dbReference type="ChEBI" id="CHEBI:157695"/>
        <dbReference type="ChEBI" id="CHEBI:167181"/>
        <dbReference type="EC" id="4.2.99.18"/>
    </reaction>
</comment>
<evidence type="ECO:0000256" key="7">
    <source>
        <dbReference type="ARBA" id="ARBA00044632"/>
    </source>
</evidence>
<dbReference type="Pfam" id="PF00633">
    <property type="entry name" value="HHH"/>
    <property type="match status" value="1"/>
</dbReference>
<dbReference type="InterPro" id="IPR003265">
    <property type="entry name" value="HhH-GPD_domain"/>
</dbReference>
<dbReference type="InterPro" id="IPR000445">
    <property type="entry name" value="HhH_motif"/>
</dbReference>
<dbReference type="GO" id="GO:0140078">
    <property type="term" value="F:class I DNA-(apurinic or apyrimidinic site) endonuclease activity"/>
    <property type="evidence" value="ECO:0007669"/>
    <property type="project" value="UniProtKB-EC"/>
</dbReference>
<dbReference type="FunFam" id="1.10.340.30:FF:000001">
    <property type="entry name" value="Endonuclease III"/>
    <property type="match status" value="1"/>
</dbReference>
<dbReference type="EC" id="4.2.99.18" evidence="8"/>
<feature type="compositionally biased region" description="Acidic residues" evidence="9">
    <location>
        <begin position="689"/>
        <end position="698"/>
    </location>
</feature>
<dbReference type="CDD" id="cd00056">
    <property type="entry name" value="ENDO3c"/>
    <property type="match status" value="1"/>
</dbReference>
<dbReference type="GO" id="GO:0000703">
    <property type="term" value="F:oxidized pyrimidine nucleobase lesion DNA N-glycosylase activity"/>
    <property type="evidence" value="ECO:0007669"/>
    <property type="project" value="UniProtKB-UniRule"/>
</dbReference>
<keyword evidence="8" id="KW-0539">Nucleus</keyword>
<evidence type="ECO:0000313" key="12">
    <source>
        <dbReference type="Proteomes" id="UP001050691"/>
    </source>
</evidence>
<evidence type="ECO:0000259" key="10">
    <source>
        <dbReference type="SMART" id="SM00478"/>
    </source>
</evidence>
<name>A0AAV5AB05_9AGAM</name>
<feature type="region of interest" description="Disordered" evidence="9">
    <location>
        <begin position="1"/>
        <end position="116"/>
    </location>
</feature>
<feature type="compositionally biased region" description="Basic residues" evidence="9">
    <location>
        <begin position="77"/>
        <end position="86"/>
    </location>
</feature>
<dbReference type="GO" id="GO:0005634">
    <property type="term" value="C:nucleus"/>
    <property type="evidence" value="ECO:0007669"/>
    <property type="project" value="UniProtKB-SubCell"/>
</dbReference>
<evidence type="ECO:0000256" key="3">
    <source>
        <dbReference type="ARBA" id="ARBA00022801"/>
    </source>
</evidence>
<dbReference type="GO" id="GO:0006285">
    <property type="term" value="P:base-excision repair, AP site formation"/>
    <property type="evidence" value="ECO:0007669"/>
    <property type="project" value="UniProtKB-UniRule"/>
</dbReference>
<evidence type="ECO:0000256" key="4">
    <source>
        <dbReference type="ARBA" id="ARBA00023204"/>
    </source>
</evidence>
<feature type="region of interest" description="Disordered" evidence="9">
    <location>
        <begin position="724"/>
        <end position="746"/>
    </location>
</feature>
<protein>
    <recommendedName>
        <fullName evidence="8">Endonuclease III homolog</fullName>
        <ecNumber evidence="8">3.2.2.-</ecNumber>
        <ecNumber evidence="8">4.2.99.18</ecNumber>
    </recommendedName>
    <alternativeName>
        <fullName evidence="8">Bifunctional DNA N-glycosylase/DNA-(apurinic or apyrimidinic site) lyase</fullName>
        <shortName evidence="8">DNA glycosylase/AP lyase</shortName>
    </alternativeName>
</protein>
<feature type="domain" description="HhH-GPD" evidence="10">
    <location>
        <begin position="163"/>
        <end position="315"/>
    </location>
</feature>
<keyword evidence="2 8" id="KW-0227">DNA damage</keyword>
<feature type="compositionally biased region" description="Polar residues" evidence="9">
    <location>
        <begin position="600"/>
        <end position="609"/>
    </location>
</feature>
<feature type="region of interest" description="Disordered" evidence="9">
    <location>
        <begin position="561"/>
        <end position="609"/>
    </location>
</feature>
<comment type="similarity">
    <text evidence="1 8">Belongs to the Nth/MutY family.</text>
</comment>
<sequence>MSLLSKRISTRNVSEKSYRTSHKESVTISEGEENTRIASSSKTQQTRTTSPVADAKSSTIKLEDEIEDLVRAQTPQKSKRNTRKRKETADAGGSPSPRKSKTIRLALDTPHPPPDNWEKVYSSIKDMRKNGGAPIDEMGCHIAGGPVEDPKTKRFLILISLMLSSQTKDEVTHVAVKNLRTALGELIPENLVVADDSVISSAIGKVSFWRRKTQYLKQAARKILDEFGGEIPDTLEGLCSLSGVGPKMAFLALQLAWNRNEGIGVDVHVHRITNRLGWHKPPTKEAEQTRLNLQSWLPKDLHADISHLLAGFGQTICLPVGPRCDVCTLSNGLCPSAIIKSKSRTRSRLTAKVKIEIEDDKQTVEGAIGAESEVVDTGNANSSKPESMDGEAPGVFRPESGKARTPTQYERSETKEELHNSSPSPVEQLSKDWECVLLWDPETRTFTLEKVNLTLSATFKRPDSIPPSVSGSSCNVDNRNGTSKAEKKGKGKASALLHSTAPVINKFLGQLELEEEEIDENAESPEELNVQGEKENAGLKGLSVGRQKDFNIIKQRRPLHPPVQSMKPKITANASPKIAEAPKLPTRPKPKAKPKPSAATVTGPNGQTNGVVAVEYPEEEELAFGQLSRSADWYYLDYLRRSFHARPIVSHVLELPLVSRYDVVEGDDLVKDVDEDLFANEIEIVLEDNDEEEDEELEPVPVPMESDIPTATRRPLSLTAFAGGINFTDNDISDDDDDTSSESSED</sequence>
<dbReference type="Pfam" id="PF00730">
    <property type="entry name" value="HhH-GPD"/>
    <property type="match status" value="1"/>
</dbReference>
<feature type="compositionally biased region" description="Basic and acidic residues" evidence="9">
    <location>
        <begin position="410"/>
        <end position="419"/>
    </location>
</feature>